<name>A0A838ZH79_9FLAO</name>
<evidence type="ECO:0000313" key="10">
    <source>
        <dbReference type="Proteomes" id="UP000552241"/>
    </source>
</evidence>
<evidence type="ECO:0000256" key="4">
    <source>
        <dbReference type="ARBA" id="ARBA00022801"/>
    </source>
</evidence>
<feature type="transmembrane region" description="Helical" evidence="7">
    <location>
        <begin position="222"/>
        <end position="239"/>
    </location>
</feature>
<dbReference type="RefSeq" id="WP_182042609.1">
    <property type="nucleotide sequence ID" value="NZ_JACDZE010000001.1"/>
</dbReference>
<keyword evidence="10" id="KW-1185">Reference proteome</keyword>
<dbReference type="GO" id="GO:0004252">
    <property type="term" value="F:serine-type endopeptidase activity"/>
    <property type="evidence" value="ECO:0007669"/>
    <property type="project" value="InterPro"/>
</dbReference>
<comment type="similarity">
    <text evidence="2">Belongs to the peptidase S54 family.</text>
</comment>
<dbReference type="SUPFAM" id="SSF144091">
    <property type="entry name" value="Rhomboid-like"/>
    <property type="match status" value="1"/>
</dbReference>
<dbReference type="InterPro" id="IPR035952">
    <property type="entry name" value="Rhomboid-like_sf"/>
</dbReference>
<feature type="domain" description="Peptidase S54 rhomboid" evidence="8">
    <location>
        <begin position="158"/>
        <end position="235"/>
    </location>
</feature>
<keyword evidence="4" id="KW-0378">Hydrolase</keyword>
<keyword evidence="9" id="KW-0645">Protease</keyword>
<evidence type="ECO:0000313" key="9">
    <source>
        <dbReference type="EMBL" id="MBA5629041.1"/>
    </source>
</evidence>
<feature type="transmembrane region" description="Helical" evidence="7">
    <location>
        <begin position="62"/>
        <end position="80"/>
    </location>
</feature>
<feature type="domain" description="Peptidase S54 rhomboid" evidence="8">
    <location>
        <begin position="49"/>
        <end position="126"/>
    </location>
</feature>
<dbReference type="Gene3D" id="1.20.1540.10">
    <property type="entry name" value="Rhomboid-like"/>
    <property type="match status" value="1"/>
</dbReference>
<sequence length="247" mass="27680">MFNQPIPAVTKNLLIINGLFFLATLVFGQTGTDLGTILGAFYPESVNFRPWQIITHMFMHAPFPNISHILFNMFALWMFGSTVEHALGAKKFLILYFAAGLGSFVLFNFTNYLQVESLKPIVEASGVNIQDLILNASNPNYRVNTTNIEATRELAAYYRTPMVGASGAIYGILVAFGVLYPNAKLALIFLPIPVKAKYFIPVLIALEFFMAIQNYAWNPIAHFAHIGGAIIGFILVRSWKKNLHREW</sequence>
<gene>
    <name evidence="9" type="ORF">HU137_04570</name>
</gene>
<feature type="transmembrane region" description="Helical" evidence="7">
    <location>
        <begin position="92"/>
        <end position="110"/>
    </location>
</feature>
<dbReference type="AlphaFoldDB" id="A0A838ZH79"/>
<keyword evidence="3 7" id="KW-0812">Transmembrane</keyword>
<dbReference type="InterPro" id="IPR050925">
    <property type="entry name" value="Rhomboid_protease_S54"/>
</dbReference>
<dbReference type="EMBL" id="JACDZE010000001">
    <property type="protein sequence ID" value="MBA5629041.1"/>
    <property type="molecule type" value="Genomic_DNA"/>
</dbReference>
<evidence type="ECO:0000256" key="2">
    <source>
        <dbReference type="ARBA" id="ARBA00009045"/>
    </source>
</evidence>
<keyword evidence="5 7" id="KW-1133">Transmembrane helix</keyword>
<evidence type="ECO:0000256" key="1">
    <source>
        <dbReference type="ARBA" id="ARBA00004141"/>
    </source>
</evidence>
<feature type="transmembrane region" description="Helical" evidence="7">
    <location>
        <begin position="168"/>
        <end position="191"/>
    </location>
</feature>
<dbReference type="Proteomes" id="UP000552241">
    <property type="component" value="Unassembled WGS sequence"/>
</dbReference>
<accession>A0A838ZH79</accession>
<feature type="transmembrane region" description="Helical" evidence="7">
    <location>
        <begin position="12"/>
        <end position="42"/>
    </location>
</feature>
<evidence type="ECO:0000256" key="3">
    <source>
        <dbReference type="ARBA" id="ARBA00022692"/>
    </source>
</evidence>
<evidence type="ECO:0000256" key="7">
    <source>
        <dbReference type="SAM" id="Phobius"/>
    </source>
</evidence>
<protein>
    <submittedName>
        <fullName evidence="9">Rhomboid family intramembrane serine protease</fullName>
    </submittedName>
</protein>
<organism evidence="9 10">
    <name type="scientific">Moheibacter lacus</name>
    <dbReference type="NCBI Taxonomy" id="2745851"/>
    <lineage>
        <taxon>Bacteria</taxon>
        <taxon>Pseudomonadati</taxon>
        <taxon>Bacteroidota</taxon>
        <taxon>Flavobacteriia</taxon>
        <taxon>Flavobacteriales</taxon>
        <taxon>Weeksellaceae</taxon>
        <taxon>Moheibacter</taxon>
    </lineage>
</organism>
<evidence type="ECO:0000259" key="8">
    <source>
        <dbReference type="Pfam" id="PF01694"/>
    </source>
</evidence>
<keyword evidence="6 7" id="KW-0472">Membrane</keyword>
<dbReference type="PANTHER" id="PTHR43731">
    <property type="entry name" value="RHOMBOID PROTEASE"/>
    <property type="match status" value="1"/>
</dbReference>
<dbReference type="InterPro" id="IPR022764">
    <property type="entry name" value="Peptidase_S54_rhomboid_dom"/>
</dbReference>
<dbReference type="GO" id="GO:0006508">
    <property type="term" value="P:proteolysis"/>
    <property type="evidence" value="ECO:0007669"/>
    <property type="project" value="UniProtKB-KW"/>
</dbReference>
<feature type="transmembrane region" description="Helical" evidence="7">
    <location>
        <begin position="198"/>
        <end position="216"/>
    </location>
</feature>
<dbReference type="PANTHER" id="PTHR43731:SF14">
    <property type="entry name" value="PRESENILIN-ASSOCIATED RHOMBOID-LIKE PROTEIN, MITOCHONDRIAL"/>
    <property type="match status" value="1"/>
</dbReference>
<proteinExistence type="inferred from homology"/>
<evidence type="ECO:0000256" key="5">
    <source>
        <dbReference type="ARBA" id="ARBA00022989"/>
    </source>
</evidence>
<comment type="caution">
    <text evidence="9">The sequence shown here is derived from an EMBL/GenBank/DDBJ whole genome shotgun (WGS) entry which is preliminary data.</text>
</comment>
<comment type="subcellular location">
    <subcellularLocation>
        <location evidence="1">Membrane</location>
        <topology evidence="1">Multi-pass membrane protein</topology>
    </subcellularLocation>
</comment>
<evidence type="ECO:0000256" key="6">
    <source>
        <dbReference type="ARBA" id="ARBA00023136"/>
    </source>
</evidence>
<reference evidence="9 10" key="1">
    <citation type="submission" date="2020-07" db="EMBL/GenBank/DDBJ databases">
        <title>Moheibacter lacus sp. nov., a member of the family Flavobacteriaceae isolated from freshwater lake sediment.</title>
        <authorList>
            <person name="Liu Y."/>
        </authorList>
    </citation>
    <scope>NUCLEOTIDE SEQUENCE [LARGE SCALE GENOMIC DNA]</scope>
    <source>
        <strain evidence="9 10">BDHS18</strain>
    </source>
</reference>
<dbReference type="Pfam" id="PF01694">
    <property type="entry name" value="Rhomboid"/>
    <property type="match status" value="2"/>
</dbReference>
<dbReference type="GO" id="GO:0016020">
    <property type="term" value="C:membrane"/>
    <property type="evidence" value="ECO:0007669"/>
    <property type="project" value="UniProtKB-SubCell"/>
</dbReference>